<evidence type="ECO:0000313" key="1">
    <source>
        <dbReference type="EMBL" id="KMK50518.1"/>
    </source>
</evidence>
<name>A0A0J5P1W0_9PAST</name>
<dbReference type="Proteomes" id="UP000036270">
    <property type="component" value="Unassembled WGS sequence"/>
</dbReference>
<sequence length="288" mass="33799">MSKYQLPPRKWYTLEQAIKRIKQLTGEELEIEDLLHFWKIRKIEICAFCLMSPEEIKIGNLDIQDSGFSFVIYYDYTEEEDFRYVQDDILELLKLSKFKFKMNDMYYVEREAENEISKITELVTHKEFYTQKPITLDESYEGIFYINGFLSIIQDKTVDLSNNLAFNYNKITFATPKCNQSNDSRIIIEIVNLDHNYELSPENLYILNSDLEDFLNNKAEPPNKVSNNKTINTQAEFIRNLISVTYGEDVANNIRKHLDNPQSEISRDFETKGLTAPSGKTVDKWING</sequence>
<organism evidence="1 2">
    <name type="scientific">Muribacter muris</name>
    <dbReference type="NCBI Taxonomy" id="67855"/>
    <lineage>
        <taxon>Bacteria</taxon>
        <taxon>Pseudomonadati</taxon>
        <taxon>Pseudomonadota</taxon>
        <taxon>Gammaproteobacteria</taxon>
        <taxon>Pasteurellales</taxon>
        <taxon>Pasteurellaceae</taxon>
        <taxon>Muribacter</taxon>
    </lineage>
</organism>
<dbReference type="PATRIC" id="fig|67855.3.peg.2549"/>
<dbReference type="STRING" id="67855.RO21_11295"/>
<dbReference type="EMBL" id="JWIZ01000094">
    <property type="protein sequence ID" value="KMK50518.1"/>
    <property type="molecule type" value="Genomic_DNA"/>
</dbReference>
<accession>A0A0J5P1W0</accession>
<evidence type="ECO:0000313" key="2">
    <source>
        <dbReference type="Proteomes" id="UP000036270"/>
    </source>
</evidence>
<protein>
    <submittedName>
        <fullName evidence="1">Uncharacterized protein</fullName>
    </submittedName>
</protein>
<reference evidence="1 2" key="1">
    <citation type="submission" date="2014-12" db="EMBL/GenBank/DDBJ databases">
        <title>Reclassification of Actinobacillus muris as Muribacter muris.</title>
        <authorList>
            <person name="Christensen H."/>
            <person name="Nicklas W."/>
            <person name="Bisgaard M."/>
        </authorList>
    </citation>
    <scope>NUCLEOTIDE SEQUENCE [LARGE SCALE GENOMIC DNA]</scope>
    <source>
        <strain evidence="1 2">Ackerman80-443D</strain>
    </source>
</reference>
<proteinExistence type="predicted"/>
<gene>
    <name evidence="1" type="ORF">RO21_11295</name>
</gene>
<dbReference type="AlphaFoldDB" id="A0A0J5P1W0"/>
<keyword evidence="2" id="KW-1185">Reference proteome</keyword>
<comment type="caution">
    <text evidence="1">The sequence shown here is derived from an EMBL/GenBank/DDBJ whole genome shotgun (WGS) entry which is preliminary data.</text>
</comment>
<dbReference type="RefSeq" id="WP_047977883.1">
    <property type="nucleotide sequence ID" value="NZ_JWIZ01000094.1"/>
</dbReference>